<name>A0A166J2I8_LACLC</name>
<evidence type="ECO:0000313" key="1">
    <source>
        <dbReference type="EMBL" id="KZK05418.1"/>
    </source>
</evidence>
<organism evidence="1 2">
    <name type="scientific">Lactococcus lactis subsp. cremoris</name>
    <name type="common">Streptococcus cremoris</name>
    <dbReference type="NCBI Taxonomy" id="1359"/>
    <lineage>
        <taxon>Bacteria</taxon>
        <taxon>Bacillati</taxon>
        <taxon>Bacillota</taxon>
        <taxon>Bacilli</taxon>
        <taxon>Lactobacillales</taxon>
        <taxon>Streptococcaceae</taxon>
        <taxon>Lactococcus</taxon>
    </lineage>
</organism>
<gene>
    <name evidence="1" type="ORF">AB996_1941</name>
</gene>
<dbReference type="PATRIC" id="fig|1359.32.peg.991"/>
<proteinExistence type="predicted"/>
<protein>
    <submittedName>
        <fullName evidence="1">Uncharacterized protein</fullName>
    </submittedName>
</protein>
<reference evidence="1 2" key="1">
    <citation type="submission" date="2015-08" db="EMBL/GenBank/DDBJ databases">
        <title>Draft Genome Sequences of 11 Lactococcus lactis subspecies cremoris strains.</title>
        <authorList>
            <person name="Wels M."/>
            <person name="Backus L."/>
            <person name="Boekhorst J."/>
            <person name="Dijkstra A."/>
            <person name="Beerthuizen M."/>
            <person name="Siezen R."/>
            <person name="Bachmann H."/>
            <person name="Van Hijum S."/>
        </authorList>
    </citation>
    <scope>NUCLEOTIDE SEQUENCE [LARGE SCALE GENOMIC DNA]</scope>
    <source>
        <strain evidence="1 2">KW10</strain>
    </source>
</reference>
<dbReference type="Proteomes" id="UP000076519">
    <property type="component" value="Unassembled WGS sequence"/>
</dbReference>
<sequence length="125" mass="14769">MILLTQTIISKHSKIKNKEKYQILFEKPFFVSRLPQVWQLLENLPDNLKNGQNWLLSEEISHFAASDFTFDKIELYLVSQRTTSHFQKYIVDLSLQLTKNNKLLTEIKLALLSEDSWNENIQTNK</sequence>
<accession>A0A166J2I8</accession>
<comment type="caution">
    <text evidence="1">The sequence shown here is derived from an EMBL/GenBank/DDBJ whole genome shotgun (WGS) entry which is preliminary data.</text>
</comment>
<evidence type="ECO:0000313" key="2">
    <source>
        <dbReference type="Proteomes" id="UP000076519"/>
    </source>
</evidence>
<dbReference type="AlphaFoldDB" id="A0A166J2I8"/>
<dbReference type="EMBL" id="LIYF01000030">
    <property type="protein sequence ID" value="KZK05418.1"/>
    <property type="molecule type" value="Genomic_DNA"/>
</dbReference>